<comment type="caution">
    <text evidence="1">The sequence shown here is derived from an EMBL/GenBank/DDBJ whole genome shotgun (WGS) entry which is preliminary data.</text>
</comment>
<evidence type="ECO:0000313" key="1">
    <source>
        <dbReference type="EMBL" id="TQV96026.1"/>
    </source>
</evidence>
<keyword evidence="2" id="KW-1185">Reference proteome</keyword>
<gene>
    <name evidence="1" type="ORF">IF1G_05855</name>
</gene>
<protein>
    <submittedName>
        <fullName evidence="1">Uncharacterized protein</fullName>
    </submittedName>
</protein>
<evidence type="ECO:0000313" key="2">
    <source>
        <dbReference type="Proteomes" id="UP000315783"/>
    </source>
</evidence>
<sequence length="63" mass="7287">MSTFQVRLRRIFLPTLQRSWGKLVTAMAPRTATQRARWKGLRKGSSSLLTLAPLPWQYWPCLG</sequence>
<proteinExistence type="predicted"/>
<accession>A0A545V2T3</accession>
<dbReference type="AlphaFoldDB" id="A0A545V2T3"/>
<organism evidence="1 2">
    <name type="scientific">Cordyceps javanica</name>
    <dbReference type="NCBI Taxonomy" id="43265"/>
    <lineage>
        <taxon>Eukaryota</taxon>
        <taxon>Fungi</taxon>
        <taxon>Dikarya</taxon>
        <taxon>Ascomycota</taxon>
        <taxon>Pezizomycotina</taxon>
        <taxon>Sordariomycetes</taxon>
        <taxon>Hypocreomycetidae</taxon>
        <taxon>Hypocreales</taxon>
        <taxon>Cordycipitaceae</taxon>
        <taxon>Cordyceps</taxon>
    </lineage>
</organism>
<name>A0A545V2T3_9HYPO</name>
<dbReference type="EMBL" id="SPUK01000007">
    <property type="protein sequence ID" value="TQV96026.1"/>
    <property type="molecule type" value="Genomic_DNA"/>
</dbReference>
<reference evidence="1 2" key="1">
    <citation type="journal article" date="2019" name="Appl. Microbiol. Biotechnol.">
        <title>Genome sequence of Isaria javanica and comparative genome analysis insights into family S53 peptidase evolution in fungal entomopathogens.</title>
        <authorList>
            <person name="Lin R."/>
            <person name="Zhang X."/>
            <person name="Xin B."/>
            <person name="Zou M."/>
            <person name="Gao Y."/>
            <person name="Qin F."/>
            <person name="Hu Q."/>
            <person name="Xie B."/>
            <person name="Cheng X."/>
        </authorList>
    </citation>
    <scope>NUCLEOTIDE SEQUENCE [LARGE SCALE GENOMIC DNA]</scope>
    <source>
        <strain evidence="1 2">IJ1G</strain>
    </source>
</reference>
<dbReference type="Proteomes" id="UP000315783">
    <property type="component" value="Unassembled WGS sequence"/>
</dbReference>